<evidence type="ECO:0000313" key="6">
    <source>
        <dbReference type="EMBL" id="KIE08575.1"/>
    </source>
</evidence>
<dbReference type="SMART" id="SM00098">
    <property type="entry name" value="alkPPc"/>
    <property type="match status" value="1"/>
</dbReference>
<organism evidence="6">
    <name type="scientific">Tolypothrix bouteillei VB521301</name>
    <dbReference type="NCBI Taxonomy" id="1479485"/>
    <lineage>
        <taxon>Bacteria</taxon>
        <taxon>Bacillati</taxon>
        <taxon>Cyanobacteriota</taxon>
        <taxon>Cyanophyceae</taxon>
        <taxon>Nostocales</taxon>
        <taxon>Tolypothrichaceae</taxon>
        <taxon>Tolypothrix</taxon>
    </lineage>
</organism>
<keyword evidence="4" id="KW-1133">Transmembrane helix</keyword>
<keyword evidence="4" id="KW-0472">Membrane</keyword>
<dbReference type="PANTHER" id="PTHR11596">
    <property type="entry name" value="ALKALINE PHOSPHATASE"/>
    <property type="match status" value="1"/>
</dbReference>
<gene>
    <name evidence="6" type="ORF">DA73_0228935</name>
    <name evidence="5" type="ORF">DA73_0400040155</name>
</gene>
<dbReference type="SUPFAM" id="SSF53649">
    <property type="entry name" value="Alkaline phosphatase-like"/>
    <property type="match status" value="1"/>
</dbReference>
<comment type="cofactor">
    <cofactor evidence="3">
        <name>Mg(2+)</name>
        <dbReference type="ChEBI" id="CHEBI:18420"/>
    </cofactor>
    <text evidence="3">Binds 1 Mg(2+) ion.</text>
</comment>
<comment type="caution">
    <text evidence="6">The sequence shown here is derived from an EMBL/GenBank/DDBJ whole genome shotgun (WGS) entry which is preliminary data.</text>
</comment>
<accession>A0A0C1R8G9</accession>
<keyword evidence="3" id="KW-0479">Metal-binding</keyword>
<reference evidence="6" key="1">
    <citation type="journal article" date="2015" name="Genome Announc.">
        <title>Draft Genome Sequence of Tolypothrix boutellei Strain VB521301.</title>
        <authorList>
            <person name="Chandrababunaidu M.M."/>
            <person name="Singh D."/>
            <person name="Sen D."/>
            <person name="Bhan S."/>
            <person name="Das S."/>
            <person name="Gupta A."/>
            <person name="Adhikary S.P."/>
            <person name="Tripathy S."/>
        </authorList>
    </citation>
    <scope>NUCLEOTIDE SEQUENCE</scope>
    <source>
        <strain evidence="6">VB521301</strain>
    </source>
</reference>
<protein>
    <submittedName>
        <fullName evidence="6">Alkaline phosphatase</fullName>
    </submittedName>
</protein>
<dbReference type="EMBL" id="JHEG04000002">
    <property type="protein sequence ID" value="KAF3883918.1"/>
    <property type="molecule type" value="Genomic_DNA"/>
</dbReference>
<sequence>MISWFEKCVRAIALGASRTRLIAWIASCLLLISTVLIEEPAFAAKEAQGNGVNVIIMIGDGMGWEPARAGAIANNAPLYTRGKGRGLNFQKLDGYTYATTYGTTVFDVKSGVFATSNSALDGSNPITGQSNTRSDFSFKPFPFNVGIDVASGTGGATDPSLGNLTGWEVDKGGSNPWTPSQPASCDIEVPLGKSLGSIPNRFTCQSEYIKLSYPDSANTAFTLYTGVKSYNNAMVDIFENPVETILQTARKQGKSTGLLTSVPISHATPGSAEASVNRRTKYDSDFPTLDSIIQQAIRPDFDNNPDRPDLQDTFLPTVLLGGGHPLDHDNTVNTPGQPGYKEPGNCNYVYIKSSTYKELTGKTSLSDTEACQAPASSNRDNRYGYRFLERGPNAAKVLLKTSKEIDPNKGERLLGLYGARGQEGNLPVSGADGDYSVTGLANFARQTSLYFRTNDPYKRGDAPVNDTDRPLLPGETPESFIAREINENPTLADLTQAALNVLGKDRDGFWLMVEGGDIDWGIHDNNIDNIIGTVLDFDKAVGTAIKWIERNGGWQKNVLIVTADHDHYLTLYPNFPSLLRTKGAKEITYGPQTDSASVGHSFGSIPEDKYGWGNHTRRPVPVYYQGKAFKLDKYIGKGYKAYGYDIPGIPGGVDQVHIHKAMYEAITGEEPKDYVSQHN</sequence>
<dbReference type="Gene3D" id="3.40.720.10">
    <property type="entry name" value="Alkaline Phosphatase, subunit A"/>
    <property type="match status" value="1"/>
</dbReference>
<dbReference type="AlphaFoldDB" id="A0A0C1R8G9"/>
<keyword evidence="1" id="KW-0597">Phosphoprotein</keyword>
<dbReference type="OrthoDB" id="9794455at2"/>
<feature type="binding site" evidence="3">
    <location>
        <position position="268"/>
    </location>
    <ligand>
        <name>Mg(2+)</name>
        <dbReference type="ChEBI" id="CHEBI:18420"/>
    </ligand>
</feature>
<dbReference type="GO" id="GO:0046872">
    <property type="term" value="F:metal ion binding"/>
    <property type="evidence" value="ECO:0007669"/>
    <property type="project" value="UniProtKB-KW"/>
</dbReference>
<evidence type="ECO:0000256" key="1">
    <source>
        <dbReference type="ARBA" id="ARBA00022553"/>
    </source>
</evidence>
<evidence type="ECO:0000313" key="7">
    <source>
        <dbReference type="Proteomes" id="UP000029738"/>
    </source>
</evidence>
<keyword evidence="7" id="KW-1185">Reference proteome</keyword>
<dbReference type="GO" id="GO:0004035">
    <property type="term" value="F:alkaline phosphatase activity"/>
    <property type="evidence" value="ECO:0007669"/>
    <property type="project" value="TreeGrafter"/>
</dbReference>
<feature type="binding site" evidence="3">
    <location>
        <position position="514"/>
    </location>
    <ligand>
        <name>Mg(2+)</name>
        <dbReference type="ChEBI" id="CHEBI:18420"/>
    </ligand>
</feature>
<feature type="binding site" evidence="3">
    <location>
        <position position="523"/>
    </location>
    <ligand>
        <name>Zn(2+)</name>
        <dbReference type="ChEBI" id="CHEBI:29105"/>
        <label>2</label>
    </ligand>
</feature>
<keyword evidence="4" id="KW-0812">Transmembrane</keyword>
<keyword evidence="3" id="KW-0862">Zinc</keyword>
<dbReference type="Pfam" id="PF00245">
    <property type="entry name" value="Alk_phosphatase"/>
    <property type="match status" value="2"/>
</dbReference>
<feature type="binding site" evidence="3">
    <location>
        <position position="564"/>
    </location>
    <ligand>
        <name>Zn(2+)</name>
        <dbReference type="ChEBI" id="CHEBI:29105"/>
        <label>2</label>
    </ligand>
</feature>
<dbReference type="PANTHER" id="PTHR11596:SF5">
    <property type="entry name" value="ALKALINE PHOSPHATASE"/>
    <property type="match status" value="1"/>
</dbReference>
<dbReference type="RefSeq" id="WP_038079444.1">
    <property type="nucleotide sequence ID" value="NZ_JHEG04000002.1"/>
</dbReference>
<feature type="binding site" evidence="3">
    <location>
        <position position="565"/>
    </location>
    <ligand>
        <name>Zn(2+)</name>
        <dbReference type="ChEBI" id="CHEBI:29105"/>
        <label>2</label>
    </ligand>
</feature>
<feature type="transmembrane region" description="Helical" evidence="4">
    <location>
        <begin position="21"/>
        <end position="37"/>
    </location>
</feature>
<reference evidence="5" key="2">
    <citation type="submission" date="2019-11" db="EMBL/GenBank/DDBJ databases">
        <title>Improved Assembly of Tolypothrix boutellei genome.</title>
        <authorList>
            <person name="Sarangi A.N."/>
            <person name="Mukherjee M."/>
            <person name="Ghosh S."/>
            <person name="Singh D."/>
            <person name="Das A."/>
            <person name="Kant S."/>
            <person name="Prusty A."/>
            <person name="Tripathy S."/>
        </authorList>
    </citation>
    <scope>NUCLEOTIDE SEQUENCE</scope>
    <source>
        <strain evidence="5">VB521301</strain>
    </source>
</reference>
<comment type="cofactor">
    <cofactor evidence="3">
        <name>Zn(2+)</name>
        <dbReference type="ChEBI" id="CHEBI:29105"/>
    </cofactor>
    <text evidence="3">Binds 2 Zn(2+) ions.</text>
</comment>
<proteinExistence type="predicted"/>
<evidence type="ECO:0000313" key="5">
    <source>
        <dbReference type="EMBL" id="KAF3883918.1"/>
    </source>
</evidence>
<feature type="active site" description="Phosphoserine intermediate" evidence="2">
    <location>
        <position position="216"/>
    </location>
</feature>
<keyword evidence="3" id="KW-0460">Magnesium</keyword>
<dbReference type="EMBL" id="JHEG02000058">
    <property type="protein sequence ID" value="KIE08575.1"/>
    <property type="molecule type" value="Genomic_DNA"/>
</dbReference>
<feature type="binding site" evidence="3">
    <location>
        <position position="519"/>
    </location>
    <ligand>
        <name>Zn(2+)</name>
        <dbReference type="ChEBI" id="CHEBI:29105"/>
        <label>2</label>
    </ligand>
</feature>
<dbReference type="Proteomes" id="UP000029738">
    <property type="component" value="Unassembled WGS sequence"/>
</dbReference>
<evidence type="ECO:0000256" key="3">
    <source>
        <dbReference type="PIRSR" id="PIRSR601952-2"/>
    </source>
</evidence>
<name>A0A0C1R8G9_9CYAN</name>
<feature type="binding site" evidence="3">
    <location>
        <position position="266"/>
    </location>
    <ligand>
        <name>Mg(2+)</name>
        <dbReference type="ChEBI" id="CHEBI:18420"/>
    </ligand>
</feature>
<dbReference type="InterPro" id="IPR017850">
    <property type="entry name" value="Alkaline_phosphatase_core_sf"/>
</dbReference>
<evidence type="ECO:0000256" key="2">
    <source>
        <dbReference type="PIRSR" id="PIRSR601952-1"/>
    </source>
</evidence>
<evidence type="ECO:0000256" key="4">
    <source>
        <dbReference type="SAM" id="Phobius"/>
    </source>
</evidence>
<dbReference type="InterPro" id="IPR001952">
    <property type="entry name" value="Alkaline_phosphatase"/>
</dbReference>
<dbReference type="STRING" id="1479485.DA73_0228935"/>